<dbReference type="Proteomes" id="UP000179807">
    <property type="component" value="Unassembled WGS sequence"/>
</dbReference>
<evidence type="ECO:0000313" key="4">
    <source>
        <dbReference type="EMBL" id="OHS95244.1"/>
    </source>
</evidence>
<keyword evidence="1" id="KW-0547">Nucleotide-binding</keyword>
<accession>A0A1J4JD91</accession>
<evidence type="ECO:0000313" key="5">
    <source>
        <dbReference type="Proteomes" id="UP000179807"/>
    </source>
</evidence>
<dbReference type="GO" id="GO:0005730">
    <property type="term" value="C:nucleolus"/>
    <property type="evidence" value="ECO:0007669"/>
    <property type="project" value="TreeGrafter"/>
</dbReference>
<dbReference type="AlphaFoldDB" id="A0A1J4JD91"/>
<sequence>MIKNIQKKGKRKQKKKIERHPVAYEPPKTPDFQAYLKLLQLSNTSTHVLIVLDVRNPLSCRYMPYEEPISDKMMFVLNKIDLVPREISLAWYKALSSVAPTFAICATQSVDPIVKYLKDNASSETPMKVLITGISKSGKKTIFDKIEAIPNVEIQKSDSWTWFNPTPDLVSLGACELSSINNNLVTNAKDFLCRCSIHSLMEIFKVTFFSDVSFVLSSIDYNKRTAALEFLRGLVLRKYPYYTLPPAFFVSDTFEGVKDSQKEMFKYSPVNDAFPEPFIILGYGTQNSLKPSILQICQNTLKEKKEKET</sequence>
<dbReference type="SUPFAM" id="SSF52540">
    <property type="entry name" value="P-loop containing nucleoside triphosphate hydrolases"/>
    <property type="match status" value="1"/>
</dbReference>
<protein>
    <recommendedName>
        <fullName evidence="6">G domain-containing protein</fullName>
    </recommendedName>
</protein>
<keyword evidence="2" id="KW-0342">GTP-binding</keyword>
<feature type="compositionally biased region" description="Basic residues" evidence="3">
    <location>
        <begin position="1"/>
        <end position="18"/>
    </location>
</feature>
<comment type="caution">
    <text evidence="4">The sequence shown here is derived from an EMBL/GenBank/DDBJ whole genome shotgun (WGS) entry which is preliminary data.</text>
</comment>
<organism evidence="4 5">
    <name type="scientific">Tritrichomonas foetus</name>
    <dbReference type="NCBI Taxonomy" id="1144522"/>
    <lineage>
        <taxon>Eukaryota</taxon>
        <taxon>Metamonada</taxon>
        <taxon>Parabasalia</taxon>
        <taxon>Tritrichomonadida</taxon>
        <taxon>Tritrichomonadidae</taxon>
        <taxon>Tritrichomonas</taxon>
    </lineage>
</organism>
<keyword evidence="5" id="KW-1185">Reference proteome</keyword>
<dbReference type="GO" id="GO:0005525">
    <property type="term" value="F:GTP binding"/>
    <property type="evidence" value="ECO:0007669"/>
    <property type="project" value="UniProtKB-KW"/>
</dbReference>
<dbReference type="InterPro" id="IPR027417">
    <property type="entry name" value="P-loop_NTPase"/>
</dbReference>
<evidence type="ECO:0000256" key="3">
    <source>
        <dbReference type="SAM" id="MobiDB-lite"/>
    </source>
</evidence>
<proteinExistence type="predicted"/>
<dbReference type="OrthoDB" id="444945at2759"/>
<evidence type="ECO:0000256" key="1">
    <source>
        <dbReference type="ARBA" id="ARBA00022741"/>
    </source>
</evidence>
<evidence type="ECO:0000256" key="2">
    <source>
        <dbReference type="ARBA" id="ARBA00023134"/>
    </source>
</evidence>
<dbReference type="VEuPathDB" id="TrichDB:TRFO_02225"/>
<dbReference type="PANTHER" id="PTHR11089">
    <property type="entry name" value="GTP-BINDING PROTEIN-RELATED"/>
    <property type="match status" value="1"/>
</dbReference>
<name>A0A1J4JD91_9EUKA</name>
<feature type="region of interest" description="Disordered" evidence="3">
    <location>
        <begin position="1"/>
        <end position="23"/>
    </location>
</feature>
<dbReference type="RefSeq" id="XP_068348381.1">
    <property type="nucleotide sequence ID" value="XM_068490554.1"/>
</dbReference>
<evidence type="ECO:0008006" key="6">
    <source>
        <dbReference type="Google" id="ProtNLM"/>
    </source>
</evidence>
<dbReference type="PANTHER" id="PTHR11089:SF30">
    <property type="entry name" value="GUANINE NUCLEOTIDE-BINDING PROTEIN-LIKE 3 HOMOLOG"/>
    <property type="match status" value="1"/>
</dbReference>
<dbReference type="EMBL" id="MLAK01001259">
    <property type="protein sequence ID" value="OHS95244.1"/>
    <property type="molecule type" value="Genomic_DNA"/>
</dbReference>
<gene>
    <name evidence="4" type="ORF">TRFO_02225</name>
</gene>
<dbReference type="GeneID" id="94825258"/>
<dbReference type="Gene3D" id="3.40.50.300">
    <property type="entry name" value="P-loop containing nucleotide triphosphate hydrolases"/>
    <property type="match status" value="1"/>
</dbReference>
<reference evidence="4" key="1">
    <citation type="submission" date="2016-10" db="EMBL/GenBank/DDBJ databases">
        <authorList>
            <person name="Benchimol M."/>
            <person name="Almeida L.G."/>
            <person name="Vasconcelos A.T."/>
            <person name="Perreira-Neves A."/>
            <person name="Rosa I.A."/>
            <person name="Tasca T."/>
            <person name="Bogo M.R."/>
            <person name="de Souza W."/>
        </authorList>
    </citation>
    <scope>NUCLEOTIDE SEQUENCE [LARGE SCALE GENOMIC DNA]</scope>
    <source>
        <strain evidence="4">K</strain>
    </source>
</reference>
<dbReference type="InterPro" id="IPR050755">
    <property type="entry name" value="TRAFAC_YlqF/YawG_RiboMat"/>
</dbReference>